<dbReference type="PANTHER" id="PTHR43304">
    <property type="entry name" value="PHYTOCHROME-LIKE PROTEIN CPH1"/>
    <property type="match status" value="1"/>
</dbReference>
<comment type="catalytic activity">
    <reaction evidence="1">
        <text>ATP + protein L-histidine = ADP + protein N-phospho-L-histidine.</text>
        <dbReference type="EC" id="2.7.13.3"/>
    </reaction>
</comment>
<dbReference type="GO" id="GO:0000155">
    <property type="term" value="F:phosphorelay sensor kinase activity"/>
    <property type="evidence" value="ECO:0007669"/>
    <property type="project" value="InterPro"/>
</dbReference>
<dbReference type="PANTHER" id="PTHR43304:SF1">
    <property type="entry name" value="PAC DOMAIN-CONTAINING PROTEIN"/>
    <property type="match status" value="1"/>
</dbReference>
<dbReference type="EMBL" id="VORY01000007">
    <property type="protein sequence ID" value="TXD93932.1"/>
    <property type="molecule type" value="Genomic_DNA"/>
</dbReference>
<dbReference type="CDD" id="cd00130">
    <property type="entry name" value="PAS"/>
    <property type="match status" value="1"/>
</dbReference>
<dbReference type="InterPro" id="IPR003594">
    <property type="entry name" value="HATPase_dom"/>
</dbReference>
<keyword evidence="9" id="KW-1185">Reference proteome</keyword>
<evidence type="ECO:0000256" key="4">
    <source>
        <dbReference type="ARBA" id="ARBA00022679"/>
    </source>
</evidence>
<organism evidence="8 9">
    <name type="scientific">Gillisia hiemivivida</name>
    <dbReference type="NCBI Taxonomy" id="291190"/>
    <lineage>
        <taxon>Bacteria</taxon>
        <taxon>Pseudomonadati</taxon>
        <taxon>Bacteroidota</taxon>
        <taxon>Flavobacteriia</taxon>
        <taxon>Flavobacteriales</taxon>
        <taxon>Flavobacteriaceae</taxon>
        <taxon>Gillisia</taxon>
    </lineage>
</organism>
<dbReference type="InterPro" id="IPR036890">
    <property type="entry name" value="HATPase_C_sf"/>
</dbReference>
<dbReference type="Gene3D" id="3.30.565.10">
    <property type="entry name" value="Histidine kinase-like ATPase, C-terminal domain"/>
    <property type="match status" value="1"/>
</dbReference>
<dbReference type="InterPro" id="IPR000014">
    <property type="entry name" value="PAS"/>
</dbReference>
<evidence type="ECO:0000256" key="3">
    <source>
        <dbReference type="ARBA" id="ARBA00022553"/>
    </source>
</evidence>
<accession>A0A5C6ZX80</accession>
<dbReference type="EC" id="2.7.13.3" evidence="2"/>
<evidence type="ECO:0000313" key="9">
    <source>
        <dbReference type="Proteomes" id="UP000321367"/>
    </source>
</evidence>
<evidence type="ECO:0000256" key="2">
    <source>
        <dbReference type="ARBA" id="ARBA00012438"/>
    </source>
</evidence>
<feature type="domain" description="PAS" evidence="7">
    <location>
        <begin position="16"/>
        <end position="86"/>
    </location>
</feature>
<protein>
    <recommendedName>
        <fullName evidence="2">histidine kinase</fullName>
        <ecNumber evidence="2">2.7.13.3</ecNumber>
    </recommendedName>
</protein>
<dbReference type="SUPFAM" id="SSF47384">
    <property type="entry name" value="Homodimeric domain of signal transducing histidine kinase"/>
    <property type="match status" value="1"/>
</dbReference>
<dbReference type="SUPFAM" id="SSF55785">
    <property type="entry name" value="PYP-like sensor domain (PAS domain)"/>
    <property type="match status" value="1"/>
</dbReference>
<dbReference type="PRINTS" id="PR00344">
    <property type="entry name" value="BCTRLSENSOR"/>
</dbReference>
<dbReference type="PROSITE" id="PS50112">
    <property type="entry name" value="PAS"/>
    <property type="match status" value="1"/>
</dbReference>
<gene>
    <name evidence="8" type="ORF">ES724_08395</name>
</gene>
<sequence>MQSDSNSIIPDSTTEISFNLEQFFELTPDIVCIADHNGNLKKVNPAFSNILGYSMEELLDSPVNNFIYSEDKLNTSRFRDNLREKNPVLNFENRYLTKSGDIIWLSWTSISEPESKLIYAIAKNITHVKKLEEERNLLLIDLAKLNADLKKFTYTTTHDLRAPVNNLLSLFSLLDFSKIEDKQTLEYIELLNSSTIQMKNTLDKYVDAVSQEKKINIEVEVLSLEDTLFMVLNSINTLIQKSNTTFNVDFSKAPEVNFSSFYLQSILLNLISNSIKYCNPKIAPAVTIKSKKVNNGIQLSFSDNGIGFDMEKVGESIFGLHQSFHNNGDSKGIGLYLVQSHMESLGGKIAVTSEVNAGTTFTLTFKD</sequence>
<dbReference type="NCBIfam" id="TIGR00229">
    <property type="entry name" value="sensory_box"/>
    <property type="match status" value="1"/>
</dbReference>
<keyword evidence="5" id="KW-0418">Kinase</keyword>
<evidence type="ECO:0000256" key="1">
    <source>
        <dbReference type="ARBA" id="ARBA00000085"/>
    </source>
</evidence>
<dbReference type="Gene3D" id="1.10.287.130">
    <property type="match status" value="1"/>
</dbReference>
<dbReference type="InterPro" id="IPR004358">
    <property type="entry name" value="Sig_transdc_His_kin-like_C"/>
</dbReference>
<dbReference type="Pfam" id="PF13426">
    <property type="entry name" value="PAS_9"/>
    <property type="match status" value="1"/>
</dbReference>
<evidence type="ECO:0000259" key="6">
    <source>
        <dbReference type="PROSITE" id="PS50109"/>
    </source>
</evidence>
<dbReference type="AlphaFoldDB" id="A0A5C6ZX80"/>
<dbReference type="OrthoDB" id="5522855at2"/>
<dbReference type="PROSITE" id="PS50109">
    <property type="entry name" value="HIS_KIN"/>
    <property type="match status" value="1"/>
</dbReference>
<keyword evidence="3" id="KW-0597">Phosphoprotein</keyword>
<evidence type="ECO:0000256" key="5">
    <source>
        <dbReference type="ARBA" id="ARBA00022777"/>
    </source>
</evidence>
<dbReference type="InterPro" id="IPR052162">
    <property type="entry name" value="Sensor_kinase/Photoreceptor"/>
</dbReference>
<comment type="caution">
    <text evidence="8">The sequence shown here is derived from an EMBL/GenBank/DDBJ whole genome shotgun (WGS) entry which is preliminary data.</text>
</comment>
<dbReference type="Proteomes" id="UP000321367">
    <property type="component" value="Unassembled WGS sequence"/>
</dbReference>
<dbReference type="Gene3D" id="3.30.450.20">
    <property type="entry name" value="PAS domain"/>
    <property type="match status" value="1"/>
</dbReference>
<dbReference type="SMART" id="SM00387">
    <property type="entry name" value="HATPase_c"/>
    <property type="match status" value="1"/>
</dbReference>
<dbReference type="InterPro" id="IPR005467">
    <property type="entry name" value="His_kinase_dom"/>
</dbReference>
<dbReference type="InterPro" id="IPR035965">
    <property type="entry name" value="PAS-like_dom_sf"/>
</dbReference>
<evidence type="ECO:0000259" key="7">
    <source>
        <dbReference type="PROSITE" id="PS50112"/>
    </source>
</evidence>
<name>A0A5C6ZX80_9FLAO</name>
<dbReference type="InterPro" id="IPR036097">
    <property type="entry name" value="HisK_dim/P_sf"/>
</dbReference>
<feature type="domain" description="Histidine kinase" evidence="6">
    <location>
        <begin position="155"/>
        <end position="367"/>
    </location>
</feature>
<dbReference type="RefSeq" id="WP_146932043.1">
    <property type="nucleotide sequence ID" value="NZ_CBCSHZ010000006.1"/>
</dbReference>
<reference evidence="8 9" key="1">
    <citation type="submission" date="2019-08" db="EMBL/GenBank/DDBJ databases">
        <title>Genome sequence of Gillisia hiemivivida IC154 (type strain).</title>
        <authorList>
            <person name="Bowman J.P."/>
        </authorList>
    </citation>
    <scope>NUCLEOTIDE SEQUENCE [LARGE SCALE GENOMIC DNA]</scope>
    <source>
        <strain evidence="8 9">IC154</strain>
    </source>
</reference>
<dbReference type="SMART" id="SM00091">
    <property type="entry name" value="PAS"/>
    <property type="match status" value="1"/>
</dbReference>
<dbReference type="SUPFAM" id="SSF55874">
    <property type="entry name" value="ATPase domain of HSP90 chaperone/DNA topoisomerase II/histidine kinase"/>
    <property type="match status" value="1"/>
</dbReference>
<keyword evidence="4" id="KW-0808">Transferase</keyword>
<dbReference type="Pfam" id="PF02518">
    <property type="entry name" value="HATPase_c"/>
    <property type="match status" value="1"/>
</dbReference>
<evidence type="ECO:0000313" key="8">
    <source>
        <dbReference type="EMBL" id="TXD93932.1"/>
    </source>
</evidence>
<proteinExistence type="predicted"/>